<dbReference type="EMBL" id="JARIHO010000035">
    <property type="protein sequence ID" value="KAJ7331461.1"/>
    <property type="molecule type" value="Genomic_DNA"/>
</dbReference>
<evidence type="ECO:0000313" key="4">
    <source>
        <dbReference type="Proteomes" id="UP001218218"/>
    </source>
</evidence>
<dbReference type="Proteomes" id="UP001218218">
    <property type="component" value="Unassembled WGS sequence"/>
</dbReference>
<feature type="domain" description="Helitron helicase-like" evidence="2">
    <location>
        <begin position="21"/>
        <end position="83"/>
    </location>
</feature>
<evidence type="ECO:0000256" key="1">
    <source>
        <dbReference type="SAM" id="MobiDB-lite"/>
    </source>
</evidence>
<dbReference type="InterPro" id="IPR025476">
    <property type="entry name" value="Helitron_helicase-like"/>
</dbReference>
<organism evidence="3 4">
    <name type="scientific">Mycena albidolilacea</name>
    <dbReference type="NCBI Taxonomy" id="1033008"/>
    <lineage>
        <taxon>Eukaryota</taxon>
        <taxon>Fungi</taxon>
        <taxon>Dikarya</taxon>
        <taxon>Basidiomycota</taxon>
        <taxon>Agaricomycotina</taxon>
        <taxon>Agaricomycetes</taxon>
        <taxon>Agaricomycetidae</taxon>
        <taxon>Agaricales</taxon>
        <taxon>Marasmiineae</taxon>
        <taxon>Mycenaceae</taxon>
        <taxon>Mycena</taxon>
    </lineage>
</organism>
<sequence>MAGVFPDEWKSWDSFKRRKFVAENPGPAALFFDEVIKAFIRIILCYDPSAVSSESNSLFGRCSAYYAMVEAQGRGTLHCHMLVWIDGNPSPQALRDRMKDNPLFQGKMFSWLESIISCELPSTKELVIETDGEMKPPKKPDGWDDPRIHKRPDIANMEEDEFAQAMLATVEELTIKSNWHVHRETCWKFLKPGEPRNDKTCRMRINGDVNPLTHIDPESESIILRRLHPRINNYNQLVLFLLRCNMDIKYIGSGVLEPFSSHPTTFCTTRCGQREKSTGSPQPSTSGNRWSGEPELGVQREKGSLFARHGRTQLRVIWAHTLPARSRDAVQNSLCLMHVKDVHADGSLERLANVLGSVPIDTVAAIYERNPDTVHWYYEVFAPVGGGGLPSNQFASTVIGRDVKGDILITCTTPGALTPLTMTKAALGKTLWYYLASGVDVTDMDYDCISEVAERISAHTPRARKVTELATDLWIDAARGGFEGTSDASLTSDRHGLFLYPENTLINKLVPDLSHPWWGNVLVIKHGSTESKAIVNITDDDVAFVEAILKRDGIIGETARVAHVNDTRGHIMWDGHL</sequence>
<dbReference type="Pfam" id="PF14214">
    <property type="entry name" value="Helitron_like_N"/>
    <property type="match status" value="1"/>
</dbReference>
<gene>
    <name evidence="3" type="ORF">DFH08DRAFT_814768</name>
</gene>
<protein>
    <recommendedName>
        <fullName evidence="2">Helitron helicase-like domain-containing protein</fullName>
    </recommendedName>
</protein>
<keyword evidence="4" id="KW-1185">Reference proteome</keyword>
<evidence type="ECO:0000313" key="3">
    <source>
        <dbReference type="EMBL" id="KAJ7331461.1"/>
    </source>
</evidence>
<feature type="compositionally biased region" description="Polar residues" evidence="1">
    <location>
        <begin position="278"/>
        <end position="289"/>
    </location>
</feature>
<feature type="region of interest" description="Disordered" evidence="1">
    <location>
        <begin position="270"/>
        <end position="295"/>
    </location>
</feature>
<accession>A0AAD6ZP61</accession>
<proteinExistence type="predicted"/>
<comment type="caution">
    <text evidence="3">The sequence shown here is derived from an EMBL/GenBank/DDBJ whole genome shotgun (WGS) entry which is preliminary data.</text>
</comment>
<evidence type="ECO:0000259" key="2">
    <source>
        <dbReference type="Pfam" id="PF14214"/>
    </source>
</evidence>
<dbReference type="AlphaFoldDB" id="A0AAD6ZP61"/>
<name>A0AAD6ZP61_9AGAR</name>
<reference evidence="3" key="1">
    <citation type="submission" date="2023-03" db="EMBL/GenBank/DDBJ databases">
        <title>Massive genome expansion in bonnet fungi (Mycena s.s.) driven by repeated elements and novel gene families across ecological guilds.</title>
        <authorList>
            <consortium name="Lawrence Berkeley National Laboratory"/>
            <person name="Harder C.B."/>
            <person name="Miyauchi S."/>
            <person name="Viragh M."/>
            <person name="Kuo A."/>
            <person name="Thoen E."/>
            <person name="Andreopoulos B."/>
            <person name="Lu D."/>
            <person name="Skrede I."/>
            <person name="Drula E."/>
            <person name="Henrissat B."/>
            <person name="Morin E."/>
            <person name="Kohler A."/>
            <person name="Barry K."/>
            <person name="LaButti K."/>
            <person name="Morin E."/>
            <person name="Salamov A."/>
            <person name="Lipzen A."/>
            <person name="Mereny Z."/>
            <person name="Hegedus B."/>
            <person name="Baldrian P."/>
            <person name="Stursova M."/>
            <person name="Weitz H."/>
            <person name="Taylor A."/>
            <person name="Grigoriev I.V."/>
            <person name="Nagy L.G."/>
            <person name="Martin F."/>
            <person name="Kauserud H."/>
        </authorList>
    </citation>
    <scope>NUCLEOTIDE SEQUENCE</scope>
    <source>
        <strain evidence="3">CBHHK002</strain>
    </source>
</reference>